<keyword evidence="1" id="KW-1133">Transmembrane helix</keyword>
<keyword evidence="1" id="KW-0472">Membrane</keyword>
<name>A0ABX3MPZ1_9RHOB</name>
<evidence type="ECO:0000313" key="3">
    <source>
        <dbReference type="EMBL" id="OOY13208.1"/>
    </source>
</evidence>
<organism evidence="3 4">
    <name type="scientific">Thioclava marina</name>
    <dbReference type="NCBI Taxonomy" id="1915077"/>
    <lineage>
        <taxon>Bacteria</taxon>
        <taxon>Pseudomonadati</taxon>
        <taxon>Pseudomonadota</taxon>
        <taxon>Alphaproteobacteria</taxon>
        <taxon>Rhodobacterales</taxon>
        <taxon>Paracoccaceae</taxon>
        <taxon>Thioclava</taxon>
    </lineage>
</organism>
<evidence type="ECO:0000313" key="4">
    <source>
        <dbReference type="Proteomes" id="UP000242224"/>
    </source>
</evidence>
<comment type="caution">
    <text evidence="3">The sequence shown here is derived from an EMBL/GenBank/DDBJ whole genome shotgun (WGS) entry which is preliminary data.</text>
</comment>
<dbReference type="EMBL" id="MPZS01000001">
    <property type="protein sequence ID" value="OOY13208.1"/>
    <property type="molecule type" value="Genomic_DNA"/>
</dbReference>
<protein>
    <recommendedName>
        <fullName evidence="2">Lnb N-terminal periplasmic domain-containing protein</fullName>
    </recommendedName>
</protein>
<dbReference type="Proteomes" id="UP000242224">
    <property type="component" value="Unassembled WGS sequence"/>
</dbReference>
<feature type="transmembrane region" description="Helical" evidence="1">
    <location>
        <begin position="61"/>
        <end position="77"/>
    </location>
</feature>
<sequence length="330" mass="36788">MARFSQLLAHLLFALIVLCGAAWSATALWLHLAGPSRIVALAALAVVTLGAFVARTRKRRLGWLVLVIGAEMVAGWYQTITPRADRDWAVDVSRGVTARVQGDTVTLSNIRDFDWHSRDTATERWIVRSYDLDALESVDMVTSVWDNPEIAHLLVSFGFAGGEHVVFSVEIRREADETFSELGGFFRQFELVLIAATERDIVRLRTDLRHEAVRMYAVDLTPEQRRTMFLAYVELARQLEQKPRFYNTIAANCTTVVYGLARALKSDLPINATLILSGRLPEYLDALGVLGGEGTLPERRAAALLRANAGTLHPGLSYSEAIRQRPQLSR</sequence>
<dbReference type="InterPro" id="IPR025178">
    <property type="entry name" value="Lnb_N"/>
</dbReference>
<dbReference type="Pfam" id="PF13387">
    <property type="entry name" value="Lnb_N"/>
    <property type="match status" value="1"/>
</dbReference>
<keyword evidence="1" id="KW-0812">Transmembrane</keyword>
<accession>A0ABX3MPZ1</accession>
<feature type="domain" description="Lnb N-terminal periplasmic" evidence="2">
    <location>
        <begin position="122"/>
        <end position="270"/>
    </location>
</feature>
<gene>
    <name evidence="3" type="ORF">BMG00_05270</name>
</gene>
<feature type="transmembrane region" description="Helical" evidence="1">
    <location>
        <begin position="34"/>
        <end position="54"/>
    </location>
</feature>
<keyword evidence="4" id="KW-1185">Reference proteome</keyword>
<evidence type="ECO:0000256" key="1">
    <source>
        <dbReference type="SAM" id="Phobius"/>
    </source>
</evidence>
<proteinExistence type="predicted"/>
<evidence type="ECO:0000259" key="2">
    <source>
        <dbReference type="Pfam" id="PF13387"/>
    </source>
</evidence>
<reference evidence="3 4" key="1">
    <citation type="submission" date="2016-11" db="EMBL/GenBank/DDBJ databases">
        <title>A multilocus sequence analysis scheme for characterization of bacteria in the genus Thioclava.</title>
        <authorList>
            <person name="Liu Y."/>
            <person name="Shao Z."/>
        </authorList>
    </citation>
    <scope>NUCLEOTIDE SEQUENCE [LARGE SCALE GENOMIC DNA]</scope>
    <source>
        <strain evidence="3 4">11.10-0-13</strain>
    </source>
</reference>